<dbReference type="AlphaFoldDB" id="A0ABD1LUY3"/>
<comment type="caution">
    <text evidence="7">The sequence shown here is derived from an EMBL/GenBank/DDBJ whole genome shotgun (WGS) entry which is preliminary data.</text>
</comment>
<feature type="compositionally biased region" description="Basic and acidic residues" evidence="5">
    <location>
        <begin position="560"/>
        <end position="574"/>
    </location>
</feature>
<dbReference type="PANTHER" id="PTHR46196:SF2">
    <property type="entry name" value="TRANSCRIPTION FACTOR BHLH157"/>
    <property type="match status" value="1"/>
</dbReference>
<proteinExistence type="predicted"/>
<organism evidence="7 8">
    <name type="scientific">Flemingia macrophylla</name>
    <dbReference type="NCBI Taxonomy" id="520843"/>
    <lineage>
        <taxon>Eukaryota</taxon>
        <taxon>Viridiplantae</taxon>
        <taxon>Streptophyta</taxon>
        <taxon>Embryophyta</taxon>
        <taxon>Tracheophyta</taxon>
        <taxon>Spermatophyta</taxon>
        <taxon>Magnoliopsida</taxon>
        <taxon>eudicotyledons</taxon>
        <taxon>Gunneridae</taxon>
        <taxon>Pentapetalae</taxon>
        <taxon>rosids</taxon>
        <taxon>fabids</taxon>
        <taxon>Fabales</taxon>
        <taxon>Fabaceae</taxon>
        <taxon>Papilionoideae</taxon>
        <taxon>50 kb inversion clade</taxon>
        <taxon>NPAAA clade</taxon>
        <taxon>indigoferoid/millettioid clade</taxon>
        <taxon>Phaseoleae</taxon>
        <taxon>Flemingia</taxon>
    </lineage>
</organism>
<evidence type="ECO:0000256" key="4">
    <source>
        <dbReference type="ARBA" id="ARBA00023242"/>
    </source>
</evidence>
<protein>
    <recommendedName>
        <fullName evidence="6">BHLH domain-containing protein</fullName>
    </recommendedName>
</protein>
<evidence type="ECO:0000256" key="2">
    <source>
        <dbReference type="ARBA" id="ARBA00023015"/>
    </source>
</evidence>
<sequence>MLTMEDVYYEDQSREEISDTIPQVHSMGTGIVGQAALTGKHKWVDSDCQMCEDDYGLHQQFSYGIKILERVKFVEQTEALLRGIENDDMLDVLNSAVLSVDCENYDLNGLLTSISSGNLHDWNFKSVYGDYSEMLLGKPCSSANVNDSFPSMDLILEEGTAPMHGFSSHLGDQLAPSVEAGDSIEHSFNNLVARNPGFDTWSGEISSLGSVGQQLASATRIQDVTDGNAFDSNKVEAQNSELSFLYSVNRPLDPTGPFQDHIGNSLDIQHTPQSSIVTKDNYPDRFSMMNELSKDLEPVDDFEEISNFFSIDDLCQLLAPSPEPNMYGKVTALEESQEFNTTSFAQVGNTVIDVLPVTCQAVHNNSSILAATNLDGQETSKVMHSSENSLLDIMRHDLSCDQTKDWWESMEMLTPALSVATNAAATTTTDIAFSDCTSDLNVGTLGGSRKRLFSELGIEEFLNSSNFEDQSSTNTKQKRKYSPENRNPKHMASHALVRPVPKLDMTNNLVHKKEIFPPTQVGAGGLWINDRNSNTGRTRPANLQPQKPVEHNKVTRKRAKPGETTRPRPKDRQKIQDCIGELRGIIPSGGKCSIDSLLDRTIRYMIFLQSITKYADKLKEPNEPKLIEKANENVQKDSKVRDSQKCGSGVTCAFEAKGQTMLCPIIVEDMGPPGQMLIEMIFEEQGFFLEIVDMVGGFGLNILKAKMEIKDNKIWARFIVELDEAKQVTVACVVLRKRLRNRVPCLALKDCFVFSVSFELSTALILSEEV</sequence>
<evidence type="ECO:0000256" key="1">
    <source>
        <dbReference type="ARBA" id="ARBA00004123"/>
    </source>
</evidence>
<keyword evidence="2" id="KW-0805">Transcription regulation</keyword>
<reference evidence="7 8" key="1">
    <citation type="submission" date="2024-08" db="EMBL/GenBank/DDBJ databases">
        <title>Insights into the chromosomal genome structure of Flemingia macrophylla.</title>
        <authorList>
            <person name="Ding Y."/>
            <person name="Zhao Y."/>
            <person name="Bi W."/>
            <person name="Wu M."/>
            <person name="Zhao G."/>
            <person name="Gong Y."/>
            <person name="Li W."/>
            <person name="Zhang P."/>
        </authorList>
    </citation>
    <scope>NUCLEOTIDE SEQUENCE [LARGE SCALE GENOMIC DNA]</scope>
    <source>
        <strain evidence="7">DYQJB</strain>
        <tissue evidence="7">Leaf</tissue>
    </source>
</reference>
<feature type="compositionally biased region" description="Polar residues" evidence="5">
    <location>
        <begin position="530"/>
        <end position="545"/>
    </location>
</feature>
<dbReference type="EMBL" id="JBGMDY010000007">
    <property type="protein sequence ID" value="KAL2327123.1"/>
    <property type="molecule type" value="Genomic_DNA"/>
</dbReference>
<feature type="region of interest" description="Disordered" evidence="5">
    <location>
        <begin position="467"/>
        <end position="495"/>
    </location>
</feature>
<evidence type="ECO:0000256" key="5">
    <source>
        <dbReference type="SAM" id="MobiDB-lite"/>
    </source>
</evidence>
<dbReference type="PROSITE" id="PS50888">
    <property type="entry name" value="BHLH"/>
    <property type="match status" value="1"/>
</dbReference>
<feature type="domain" description="BHLH" evidence="6">
    <location>
        <begin position="559"/>
        <end position="608"/>
    </location>
</feature>
<dbReference type="InterPro" id="IPR011598">
    <property type="entry name" value="bHLH_dom"/>
</dbReference>
<dbReference type="SUPFAM" id="SSF47459">
    <property type="entry name" value="HLH, helix-loop-helix DNA-binding domain"/>
    <property type="match status" value="1"/>
</dbReference>
<dbReference type="GO" id="GO:0005634">
    <property type="term" value="C:nucleus"/>
    <property type="evidence" value="ECO:0007669"/>
    <property type="project" value="UniProtKB-SubCell"/>
</dbReference>
<evidence type="ECO:0000313" key="7">
    <source>
        <dbReference type="EMBL" id="KAL2327123.1"/>
    </source>
</evidence>
<keyword evidence="3" id="KW-0804">Transcription</keyword>
<dbReference type="InterPro" id="IPR043561">
    <property type="entry name" value="LHW-like"/>
</dbReference>
<gene>
    <name evidence="7" type="ORF">Fmac_020550</name>
</gene>
<keyword evidence="8" id="KW-1185">Reference proteome</keyword>
<dbReference type="Pfam" id="PF23176">
    <property type="entry name" value="bHLH_LHW"/>
    <property type="match status" value="1"/>
</dbReference>
<feature type="region of interest" description="Disordered" evidence="5">
    <location>
        <begin position="530"/>
        <end position="574"/>
    </location>
</feature>
<dbReference type="Proteomes" id="UP001603857">
    <property type="component" value="Unassembled WGS sequence"/>
</dbReference>
<comment type="subcellular location">
    <subcellularLocation>
        <location evidence="1">Nucleus</location>
    </subcellularLocation>
</comment>
<accession>A0ABD1LUY3</accession>
<dbReference type="PANTHER" id="PTHR46196">
    <property type="entry name" value="TRANSCRIPTION FACTOR BHLH155-LIKE ISOFORM X1-RELATED"/>
    <property type="match status" value="1"/>
</dbReference>
<evidence type="ECO:0000256" key="3">
    <source>
        <dbReference type="ARBA" id="ARBA00023163"/>
    </source>
</evidence>
<dbReference type="InterPro" id="IPR036638">
    <property type="entry name" value="HLH_DNA-bd_sf"/>
</dbReference>
<name>A0ABD1LUY3_9FABA</name>
<keyword evidence="4" id="KW-0539">Nucleus</keyword>
<evidence type="ECO:0000313" key="8">
    <source>
        <dbReference type="Proteomes" id="UP001603857"/>
    </source>
</evidence>
<evidence type="ECO:0000259" key="6">
    <source>
        <dbReference type="PROSITE" id="PS50888"/>
    </source>
</evidence>